<organism evidence="3 4">
    <name type="scientific">Pseudoalteromonas aurantia 208</name>
    <dbReference type="NCBI Taxonomy" id="1314867"/>
    <lineage>
        <taxon>Bacteria</taxon>
        <taxon>Pseudomonadati</taxon>
        <taxon>Pseudomonadota</taxon>
        <taxon>Gammaproteobacteria</taxon>
        <taxon>Alteromonadales</taxon>
        <taxon>Pseudoalteromonadaceae</taxon>
        <taxon>Pseudoalteromonas</taxon>
    </lineage>
</organism>
<evidence type="ECO:0008006" key="5">
    <source>
        <dbReference type="Google" id="ProtNLM"/>
    </source>
</evidence>
<dbReference type="Pfam" id="PF00106">
    <property type="entry name" value="adh_short"/>
    <property type="match status" value="1"/>
</dbReference>
<evidence type="ECO:0000313" key="4">
    <source>
        <dbReference type="Proteomes" id="UP000615755"/>
    </source>
</evidence>
<dbReference type="Proteomes" id="UP000615755">
    <property type="component" value="Unassembled WGS sequence"/>
</dbReference>
<dbReference type="PANTHER" id="PTHR43157">
    <property type="entry name" value="PHOSPHATIDYLINOSITOL-GLYCAN BIOSYNTHESIS CLASS F PROTEIN-RELATED"/>
    <property type="match status" value="1"/>
</dbReference>
<dbReference type="PRINTS" id="PR00080">
    <property type="entry name" value="SDRFAMILY"/>
</dbReference>
<dbReference type="InterPro" id="IPR036291">
    <property type="entry name" value="NAD(P)-bd_dom_sf"/>
</dbReference>
<dbReference type="PANTHER" id="PTHR43157:SF31">
    <property type="entry name" value="PHOSPHATIDYLINOSITOL-GLYCAN BIOSYNTHESIS CLASS F PROTEIN"/>
    <property type="match status" value="1"/>
</dbReference>
<evidence type="ECO:0000256" key="2">
    <source>
        <dbReference type="RuleBase" id="RU000363"/>
    </source>
</evidence>
<name>A0ABR9E7F2_9GAMM</name>
<sequence>MKKTILITGSTDGIGLATAKSLVKLGHRVLLHGRSCSKLTDATKLLSEFTKAEDIFTYQADLSSIRDVQAFIVKIKQEHQRLDTVINNAGVFIVPEKVSPDGLDVRFMVNTIAPYILTHALLALLDNTGRVINVSSAAQSSLSAEELCTPSSLSDSAVYAKSKLALTMWTRQLAMSLGENGPVIVAINPKSFLGSKMVEQAYGVTGGNLQIGADILVKAALSEEFSDASGLYYDNDMGQFTSPHQDALNSTKITKITQTIERIIHSLG</sequence>
<evidence type="ECO:0000256" key="1">
    <source>
        <dbReference type="ARBA" id="ARBA00023002"/>
    </source>
</evidence>
<protein>
    <recommendedName>
        <fullName evidence="5">Oxidoreductase</fullName>
    </recommendedName>
</protein>
<evidence type="ECO:0000313" key="3">
    <source>
        <dbReference type="EMBL" id="MBE0366926.1"/>
    </source>
</evidence>
<dbReference type="EMBL" id="AQGV01000011">
    <property type="protein sequence ID" value="MBE0366926.1"/>
    <property type="molecule type" value="Genomic_DNA"/>
</dbReference>
<dbReference type="SUPFAM" id="SSF51735">
    <property type="entry name" value="NAD(P)-binding Rossmann-fold domains"/>
    <property type="match status" value="1"/>
</dbReference>
<dbReference type="PRINTS" id="PR00081">
    <property type="entry name" value="GDHRDH"/>
</dbReference>
<comment type="caution">
    <text evidence="3">The sequence shown here is derived from an EMBL/GenBank/DDBJ whole genome shotgun (WGS) entry which is preliminary data.</text>
</comment>
<keyword evidence="4" id="KW-1185">Reference proteome</keyword>
<accession>A0ABR9E7F2</accession>
<dbReference type="InterPro" id="IPR002347">
    <property type="entry name" value="SDR_fam"/>
</dbReference>
<comment type="similarity">
    <text evidence="2">Belongs to the short-chain dehydrogenases/reductases (SDR) family.</text>
</comment>
<proteinExistence type="inferred from homology"/>
<reference evidence="3 4" key="1">
    <citation type="submission" date="2015-03" db="EMBL/GenBank/DDBJ databases">
        <title>Genome sequence of Pseudoalteromonas aurantia.</title>
        <authorList>
            <person name="Xie B.-B."/>
            <person name="Rong J.-C."/>
            <person name="Qin Q.-L."/>
            <person name="Zhang Y.-Z."/>
        </authorList>
    </citation>
    <scope>NUCLEOTIDE SEQUENCE [LARGE SCALE GENOMIC DNA]</scope>
    <source>
        <strain evidence="3 4">208</strain>
    </source>
</reference>
<gene>
    <name evidence="3" type="ORF">PAUR_a0190</name>
</gene>
<dbReference type="RefSeq" id="WP_192506411.1">
    <property type="nucleotide sequence ID" value="NZ_AQGV01000011.1"/>
</dbReference>
<keyword evidence="1" id="KW-0560">Oxidoreductase</keyword>
<dbReference type="Gene3D" id="3.40.50.720">
    <property type="entry name" value="NAD(P)-binding Rossmann-like Domain"/>
    <property type="match status" value="1"/>
</dbReference>